<accession>A0A6A6VYL8</accession>
<name>A0A6A6VYL8_9PEZI</name>
<dbReference type="GeneID" id="54489464"/>
<evidence type="ECO:0000256" key="4">
    <source>
        <dbReference type="ARBA" id="ARBA00023002"/>
    </source>
</evidence>
<dbReference type="Gene3D" id="2.60.40.420">
    <property type="entry name" value="Cupredoxins - blue copper proteins"/>
    <property type="match status" value="3"/>
</dbReference>
<dbReference type="GO" id="GO:0005507">
    <property type="term" value="F:copper ion binding"/>
    <property type="evidence" value="ECO:0007669"/>
    <property type="project" value="InterPro"/>
</dbReference>
<feature type="domain" description="Plastocyanin-like" evidence="8">
    <location>
        <begin position="188"/>
        <end position="331"/>
    </location>
</feature>
<dbReference type="InterPro" id="IPR045087">
    <property type="entry name" value="Cu-oxidase_fam"/>
</dbReference>
<dbReference type="OrthoDB" id="2121828at2759"/>
<evidence type="ECO:0000259" key="8">
    <source>
        <dbReference type="Pfam" id="PF00394"/>
    </source>
</evidence>
<dbReference type="AlphaFoldDB" id="A0A6A6VYL8"/>
<evidence type="ECO:0000256" key="3">
    <source>
        <dbReference type="ARBA" id="ARBA00022737"/>
    </source>
</evidence>
<dbReference type="InterPro" id="IPR011707">
    <property type="entry name" value="Cu-oxidase-like_N"/>
</dbReference>
<keyword evidence="4" id="KW-0560">Oxidoreductase</keyword>
<dbReference type="InterPro" id="IPR008972">
    <property type="entry name" value="Cupredoxin"/>
</dbReference>
<organism evidence="11 12">
    <name type="scientific">Pseudovirgaria hyperparasitica</name>
    <dbReference type="NCBI Taxonomy" id="470096"/>
    <lineage>
        <taxon>Eukaryota</taxon>
        <taxon>Fungi</taxon>
        <taxon>Dikarya</taxon>
        <taxon>Ascomycota</taxon>
        <taxon>Pezizomycotina</taxon>
        <taxon>Dothideomycetes</taxon>
        <taxon>Dothideomycetes incertae sedis</taxon>
        <taxon>Acrospermales</taxon>
        <taxon>Acrospermaceae</taxon>
        <taxon>Pseudovirgaria</taxon>
    </lineage>
</organism>
<keyword evidence="12" id="KW-1185">Reference proteome</keyword>
<dbReference type="InterPro" id="IPR011706">
    <property type="entry name" value="Cu-oxidase_C"/>
</dbReference>
<evidence type="ECO:0000256" key="1">
    <source>
        <dbReference type="ARBA" id="ARBA00010609"/>
    </source>
</evidence>
<dbReference type="FunFam" id="2.60.40.420:FF:000021">
    <property type="entry name" value="Extracellular dihydrogeodin oxidase/laccase"/>
    <property type="match status" value="1"/>
</dbReference>
<dbReference type="Pfam" id="PF07731">
    <property type="entry name" value="Cu-oxidase_2"/>
    <property type="match status" value="1"/>
</dbReference>
<dbReference type="CDD" id="cd13901">
    <property type="entry name" value="CuRO_3_MaLCC_like"/>
    <property type="match status" value="1"/>
</dbReference>
<keyword evidence="6" id="KW-0325">Glycoprotein</keyword>
<evidence type="ECO:0000259" key="9">
    <source>
        <dbReference type="Pfam" id="PF07731"/>
    </source>
</evidence>
<gene>
    <name evidence="11" type="ORF">EJ05DRAFT_513207</name>
</gene>
<keyword evidence="2" id="KW-0479">Metal-binding</keyword>
<keyword evidence="7" id="KW-0732">Signal</keyword>
<dbReference type="CDD" id="cd13880">
    <property type="entry name" value="CuRO_2_MaLCC_like"/>
    <property type="match status" value="1"/>
</dbReference>
<evidence type="ECO:0000259" key="10">
    <source>
        <dbReference type="Pfam" id="PF07732"/>
    </source>
</evidence>
<evidence type="ECO:0000313" key="12">
    <source>
        <dbReference type="Proteomes" id="UP000799437"/>
    </source>
</evidence>
<dbReference type="CDD" id="cd13854">
    <property type="entry name" value="CuRO_1_MaLCC_like"/>
    <property type="match status" value="1"/>
</dbReference>
<protein>
    <submittedName>
        <fullName evidence="11">Multicopper oxidase-like protein</fullName>
    </submittedName>
</protein>
<comment type="similarity">
    <text evidence="1">Belongs to the multicopper oxidase family.</text>
</comment>
<evidence type="ECO:0000256" key="2">
    <source>
        <dbReference type="ARBA" id="ARBA00022723"/>
    </source>
</evidence>
<keyword evidence="5" id="KW-0186">Copper</keyword>
<feature type="domain" description="Plastocyanin-like" evidence="10">
    <location>
        <begin position="63"/>
        <end position="177"/>
    </location>
</feature>
<dbReference type="Pfam" id="PF00394">
    <property type="entry name" value="Cu-oxidase"/>
    <property type="match status" value="1"/>
</dbReference>
<dbReference type="RefSeq" id="XP_033598183.1">
    <property type="nucleotide sequence ID" value="XM_033748410.1"/>
</dbReference>
<dbReference type="PANTHER" id="PTHR11709:SF502">
    <property type="entry name" value="MULTICOPPER OXIDASE"/>
    <property type="match status" value="1"/>
</dbReference>
<dbReference type="EMBL" id="ML996577">
    <property type="protein sequence ID" value="KAF2755732.1"/>
    <property type="molecule type" value="Genomic_DNA"/>
</dbReference>
<evidence type="ECO:0000256" key="7">
    <source>
        <dbReference type="SAM" id="SignalP"/>
    </source>
</evidence>
<reference evidence="11" key="1">
    <citation type="journal article" date="2020" name="Stud. Mycol.">
        <title>101 Dothideomycetes genomes: a test case for predicting lifestyles and emergence of pathogens.</title>
        <authorList>
            <person name="Haridas S."/>
            <person name="Albert R."/>
            <person name="Binder M."/>
            <person name="Bloem J."/>
            <person name="Labutti K."/>
            <person name="Salamov A."/>
            <person name="Andreopoulos B."/>
            <person name="Baker S."/>
            <person name="Barry K."/>
            <person name="Bills G."/>
            <person name="Bluhm B."/>
            <person name="Cannon C."/>
            <person name="Castanera R."/>
            <person name="Culley D."/>
            <person name="Daum C."/>
            <person name="Ezra D."/>
            <person name="Gonzalez J."/>
            <person name="Henrissat B."/>
            <person name="Kuo A."/>
            <person name="Liang C."/>
            <person name="Lipzen A."/>
            <person name="Lutzoni F."/>
            <person name="Magnuson J."/>
            <person name="Mondo S."/>
            <person name="Nolan M."/>
            <person name="Ohm R."/>
            <person name="Pangilinan J."/>
            <person name="Park H.-J."/>
            <person name="Ramirez L."/>
            <person name="Alfaro M."/>
            <person name="Sun H."/>
            <person name="Tritt A."/>
            <person name="Yoshinaga Y."/>
            <person name="Zwiers L.-H."/>
            <person name="Turgeon B."/>
            <person name="Goodwin S."/>
            <person name="Spatafora J."/>
            <person name="Crous P."/>
            <person name="Grigoriev I."/>
        </authorList>
    </citation>
    <scope>NUCLEOTIDE SEQUENCE</scope>
    <source>
        <strain evidence="11">CBS 121739</strain>
    </source>
</reference>
<feature type="signal peptide" evidence="7">
    <location>
        <begin position="1"/>
        <end position="16"/>
    </location>
</feature>
<dbReference type="Pfam" id="PF07732">
    <property type="entry name" value="Cu-oxidase_3"/>
    <property type="match status" value="1"/>
</dbReference>
<sequence length="558" mass="61516">MKHFFAFAAFVAGVAALPQVKRAACAGNDASDRSVWCDLDINTNFYSTVPDTGVTRTYSLTIAEATAAPDGFDMPVMQVNGQIPAPPIIADWGDFVEVHLENQVELQGASIHFHGLHQKGTFQDDGVPAITQCPLAPGDNMVYRWRATQYGTSWYHSHFSMQAWNGVFGPIIINGPASANYDEDLGSIILSDWSHITADEQQAIANTNPVISQTNGLINGTNVWEGPDGTVGKRFETVFEAGKSYRIRLINSAIDSFFTFSIDSHKLKVIASDFVPIEPYETDSVMITMGQRYDIIVEANQEPGDYWMRSLPGTCSFSDNPQNIKGIVRYDSSSTADPTNSTAATQQACHDEDPALLTPIVSVDVGDATQVENLAATFYQDPENGWFKWQIGNTTMVAPWEQPSIKSAFESDFSFTEQEAVIHLPNANQWVQLVLTQAGPFNPPHPIHLHGHDFHILAQGAGTFTNDTPLNKVNPPRRDVATLLGTGYLVIAWQLDNPGIWLMHCHIGYHTFEGFGLQFVERQDEIGDLIRGDEMSQVCDNWDSFVAEHGIVQNESGI</sequence>
<feature type="domain" description="Plastocyanin-like" evidence="9">
    <location>
        <begin position="412"/>
        <end position="524"/>
    </location>
</feature>
<keyword evidence="3" id="KW-0677">Repeat</keyword>
<evidence type="ECO:0000313" key="11">
    <source>
        <dbReference type="EMBL" id="KAF2755732.1"/>
    </source>
</evidence>
<dbReference type="PANTHER" id="PTHR11709">
    <property type="entry name" value="MULTI-COPPER OXIDASE"/>
    <property type="match status" value="1"/>
</dbReference>
<dbReference type="InterPro" id="IPR001117">
    <property type="entry name" value="Cu-oxidase_2nd"/>
</dbReference>
<evidence type="ECO:0000256" key="6">
    <source>
        <dbReference type="ARBA" id="ARBA00023180"/>
    </source>
</evidence>
<proteinExistence type="inferred from homology"/>
<dbReference type="Proteomes" id="UP000799437">
    <property type="component" value="Unassembled WGS sequence"/>
</dbReference>
<evidence type="ECO:0000256" key="5">
    <source>
        <dbReference type="ARBA" id="ARBA00023008"/>
    </source>
</evidence>
<feature type="chain" id="PRO_5025569072" evidence="7">
    <location>
        <begin position="17"/>
        <end position="558"/>
    </location>
</feature>
<dbReference type="FunFam" id="2.60.40.420:FF:000038">
    <property type="entry name" value="Extracellular dihydrogeodin oxidase/laccase"/>
    <property type="match status" value="1"/>
</dbReference>
<dbReference type="SUPFAM" id="SSF49503">
    <property type="entry name" value="Cupredoxins"/>
    <property type="match status" value="3"/>
</dbReference>
<dbReference type="GO" id="GO:0016491">
    <property type="term" value="F:oxidoreductase activity"/>
    <property type="evidence" value="ECO:0007669"/>
    <property type="project" value="UniProtKB-KW"/>
</dbReference>